<reference evidence="4" key="1">
    <citation type="submission" date="2023-06" db="EMBL/GenBank/DDBJ databases">
        <authorList>
            <person name="Jiang Y."/>
            <person name="Liu Q."/>
        </authorList>
    </citation>
    <scope>NUCLEOTIDE SEQUENCE</scope>
    <source>
        <strain evidence="4">CGMCC 1.12089</strain>
    </source>
</reference>
<dbReference type="PANTHER" id="PTHR30143:SF0">
    <property type="entry name" value="2-KETO-4-PENTENOATE HYDRATASE"/>
    <property type="match status" value="1"/>
</dbReference>
<dbReference type="InterPro" id="IPR011234">
    <property type="entry name" value="Fumarylacetoacetase-like_C"/>
</dbReference>
<accession>A0ABT7NH52</accession>
<dbReference type="SUPFAM" id="SSF56529">
    <property type="entry name" value="FAH"/>
    <property type="match status" value="1"/>
</dbReference>
<dbReference type="Gene3D" id="3.90.850.10">
    <property type="entry name" value="Fumarylacetoacetase-like, C-terminal domain"/>
    <property type="match status" value="1"/>
</dbReference>
<sequence>MTLIDAAVQALVAARETGQAVEAALTSLDDADTAYAVQDGVANALGFFSALPEGDAPRHWKSGGPSREATLTHAPLPPAGVWRSPADARTWPFHLRGIEAEIALRLGRDVDASLAALLEPTSAASLVDAMCVSIELVDSRWREALDAPALAKLADLQSHGALVLGEWQPFEPRDWMNQRCTLHIGDRPAMHFTGTHSLGDPTFLLPTWLRHATRRGAVVRVGTVVTTGTWCGLPLAQPGDRVVAEFPGIGQAEVQL</sequence>
<comment type="caution">
    <text evidence="4">The sequence shown here is derived from an EMBL/GenBank/DDBJ whole genome shotgun (WGS) entry which is preliminary data.</text>
</comment>
<organism evidence="4 5">
    <name type="scientific">Variovorax dokdonensis</name>
    <dbReference type="NCBI Taxonomy" id="344883"/>
    <lineage>
        <taxon>Bacteria</taxon>
        <taxon>Pseudomonadati</taxon>
        <taxon>Pseudomonadota</taxon>
        <taxon>Betaproteobacteria</taxon>
        <taxon>Burkholderiales</taxon>
        <taxon>Comamonadaceae</taxon>
        <taxon>Variovorax</taxon>
    </lineage>
</organism>
<feature type="domain" description="Fumarylacetoacetase-like C-terminal" evidence="3">
    <location>
        <begin position="98"/>
        <end position="254"/>
    </location>
</feature>
<dbReference type="EMBL" id="JASZYV010000007">
    <property type="protein sequence ID" value="MDM0047293.1"/>
    <property type="molecule type" value="Genomic_DNA"/>
</dbReference>
<dbReference type="InterPro" id="IPR050772">
    <property type="entry name" value="Hydratase-Decarb/MhpD_sf"/>
</dbReference>
<dbReference type="Proteomes" id="UP001174908">
    <property type="component" value="Unassembled WGS sequence"/>
</dbReference>
<name>A0ABT7NH52_9BURK</name>
<dbReference type="GO" id="GO:0016787">
    <property type="term" value="F:hydrolase activity"/>
    <property type="evidence" value="ECO:0007669"/>
    <property type="project" value="UniProtKB-KW"/>
</dbReference>
<protein>
    <submittedName>
        <fullName evidence="4">Fumarylacetoacetate hydrolase family protein</fullName>
    </submittedName>
</protein>
<evidence type="ECO:0000256" key="1">
    <source>
        <dbReference type="ARBA" id="ARBA00023239"/>
    </source>
</evidence>
<dbReference type="PANTHER" id="PTHR30143">
    <property type="entry name" value="ACID HYDRATASE"/>
    <property type="match status" value="1"/>
</dbReference>
<feature type="region of interest" description="Disordered" evidence="2">
    <location>
        <begin position="59"/>
        <end position="78"/>
    </location>
</feature>
<evidence type="ECO:0000313" key="4">
    <source>
        <dbReference type="EMBL" id="MDM0047293.1"/>
    </source>
</evidence>
<evidence type="ECO:0000259" key="3">
    <source>
        <dbReference type="Pfam" id="PF01557"/>
    </source>
</evidence>
<keyword evidence="5" id="KW-1185">Reference proteome</keyword>
<evidence type="ECO:0000313" key="5">
    <source>
        <dbReference type="Proteomes" id="UP001174908"/>
    </source>
</evidence>
<dbReference type="Pfam" id="PF01557">
    <property type="entry name" value="FAA_hydrolase"/>
    <property type="match status" value="1"/>
</dbReference>
<evidence type="ECO:0000256" key="2">
    <source>
        <dbReference type="SAM" id="MobiDB-lite"/>
    </source>
</evidence>
<keyword evidence="4" id="KW-0378">Hydrolase</keyword>
<keyword evidence="1" id="KW-0456">Lyase</keyword>
<dbReference type="InterPro" id="IPR036663">
    <property type="entry name" value="Fumarylacetoacetase_C_sf"/>
</dbReference>
<proteinExistence type="predicted"/>
<dbReference type="RefSeq" id="WP_286662417.1">
    <property type="nucleotide sequence ID" value="NZ_JASZYV010000007.1"/>
</dbReference>
<gene>
    <name evidence="4" type="ORF">QTH91_22570</name>
</gene>